<evidence type="ECO:0000313" key="2">
    <source>
        <dbReference type="EMBL" id="KAJ54020.1"/>
    </source>
</evidence>
<organism evidence="2 3">
    <name type="scientific">Actibacterium mucosum KCTC 23349</name>
    <dbReference type="NCBI Taxonomy" id="1454373"/>
    <lineage>
        <taxon>Bacteria</taxon>
        <taxon>Pseudomonadati</taxon>
        <taxon>Pseudomonadota</taxon>
        <taxon>Alphaproteobacteria</taxon>
        <taxon>Rhodobacterales</taxon>
        <taxon>Roseobacteraceae</taxon>
        <taxon>Actibacterium</taxon>
    </lineage>
</organism>
<dbReference type="Proteomes" id="UP000026249">
    <property type="component" value="Unassembled WGS sequence"/>
</dbReference>
<dbReference type="SMART" id="SM00100">
    <property type="entry name" value="cNMP"/>
    <property type="match status" value="1"/>
</dbReference>
<dbReference type="EMBL" id="JFKE01000012">
    <property type="protein sequence ID" value="KAJ54020.1"/>
    <property type="molecule type" value="Genomic_DNA"/>
</dbReference>
<sequence length="196" mass="21594">MLPTPFGALDEKSLSQMRYSIGDHVFRQGDTTKGIFFLASGGICLTRVTESGNSVTIYNAQTGDMFAEASIYSDHYHCDAICTAPSEVVRISKQAIQKQLREDTAFSEGITKRLAVQVQDYRQLLTLHALKSANDRVLLAVELGKLTGSVTQFANQIGLTKEACYRALRDLSDQGLLTKTGRGRYAPTPRSEDRLP</sequence>
<evidence type="ECO:0000259" key="1">
    <source>
        <dbReference type="PROSITE" id="PS50042"/>
    </source>
</evidence>
<dbReference type="InterPro" id="IPR050397">
    <property type="entry name" value="Env_Response_Regulators"/>
</dbReference>
<dbReference type="CDD" id="cd00038">
    <property type="entry name" value="CAP_ED"/>
    <property type="match status" value="1"/>
</dbReference>
<dbReference type="PROSITE" id="PS50042">
    <property type="entry name" value="CNMP_BINDING_3"/>
    <property type="match status" value="1"/>
</dbReference>
<comment type="caution">
    <text evidence="2">The sequence shown here is derived from an EMBL/GenBank/DDBJ whole genome shotgun (WGS) entry which is preliminary data.</text>
</comment>
<dbReference type="RefSeq" id="WP_081805597.1">
    <property type="nucleotide sequence ID" value="NZ_JFKE01000012.1"/>
</dbReference>
<keyword evidence="3" id="KW-1185">Reference proteome</keyword>
<dbReference type="InterPro" id="IPR036390">
    <property type="entry name" value="WH_DNA-bd_sf"/>
</dbReference>
<dbReference type="GO" id="GO:0005829">
    <property type="term" value="C:cytosol"/>
    <property type="evidence" value="ECO:0007669"/>
    <property type="project" value="TreeGrafter"/>
</dbReference>
<dbReference type="SUPFAM" id="SSF46785">
    <property type="entry name" value="Winged helix' DNA-binding domain"/>
    <property type="match status" value="1"/>
</dbReference>
<protein>
    <recommendedName>
        <fullName evidence="1">Cyclic nucleotide-binding domain-containing protein</fullName>
    </recommendedName>
</protein>
<dbReference type="Pfam" id="PF00027">
    <property type="entry name" value="cNMP_binding"/>
    <property type="match status" value="1"/>
</dbReference>
<proteinExistence type="predicted"/>
<accession>A0A037ZGU6</accession>
<dbReference type="InterPro" id="IPR018490">
    <property type="entry name" value="cNMP-bd_dom_sf"/>
</dbReference>
<dbReference type="PANTHER" id="PTHR24567">
    <property type="entry name" value="CRP FAMILY TRANSCRIPTIONAL REGULATORY PROTEIN"/>
    <property type="match status" value="1"/>
</dbReference>
<dbReference type="Gene3D" id="1.10.10.10">
    <property type="entry name" value="Winged helix-like DNA-binding domain superfamily/Winged helix DNA-binding domain"/>
    <property type="match status" value="1"/>
</dbReference>
<reference evidence="2 3" key="1">
    <citation type="submission" date="2014-03" db="EMBL/GenBank/DDBJ databases">
        <title>Draft Genome Sequence of Actibacterium mucosum KCTC 23349, a Marine Alphaproteobacterium with Complex Ionic Requirements Isolated from Mediterranean Seawater at Malvarrosa Beach, Valencia, Spain.</title>
        <authorList>
            <person name="Arahal D.R."/>
            <person name="Shao Z."/>
            <person name="Lai Q."/>
            <person name="Pujalte M.J."/>
        </authorList>
    </citation>
    <scope>NUCLEOTIDE SEQUENCE [LARGE SCALE GENOMIC DNA]</scope>
    <source>
        <strain evidence="2 3">KCTC 23349</strain>
    </source>
</reference>
<dbReference type="STRING" id="1454373.ACMU_04440"/>
<dbReference type="GO" id="GO:0003700">
    <property type="term" value="F:DNA-binding transcription factor activity"/>
    <property type="evidence" value="ECO:0007669"/>
    <property type="project" value="TreeGrafter"/>
</dbReference>
<dbReference type="Gene3D" id="2.60.120.10">
    <property type="entry name" value="Jelly Rolls"/>
    <property type="match status" value="1"/>
</dbReference>
<name>A0A037ZGU6_9RHOB</name>
<gene>
    <name evidence="2" type="ORF">ACMU_04440</name>
</gene>
<dbReference type="InterPro" id="IPR000595">
    <property type="entry name" value="cNMP-bd_dom"/>
</dbReference>
<dbReference type="OrthoDB" id="571714at2"/>
<evidence type="ECO:0000313" key="3">
    <source>
        <dbReference type="Proteomes" id="UP000026249"/>
    </source>
</evidence>
<feature type="domain" description="Cyclic nucleotide-binding" evidence="1">
    <location>
        <begin position="13"/>
        <end position="100"/>
    </location>
</feature>
<dbReference type="PANTHER" id="PTHR24567:SF26">
    <property type="entry name" value="REGULATORY PROTEIN YEIL"/>
    <property type="match status" value="1"/>
</dbReference>
<dbReference type="AlphaFoldDB" id="A0A037ZGU6"/>
<dbReference type="InterPro" id="IPR036388">
    <property type="entry name" value="WH-like_DNA-bd_sf"/>
</dbReference>
<dbReference type="SUPFAM" id="SSF51206">
    <property type="entry name" value="cAMP-binding domain-like"/>
    <property type="match status" value="1"/>
</dbReference>
<dbReference type="InterPro" id="IPR014710">
    <property type="entry name" value="RmlC-like_jellyroll"/>
</dbReference>